<dbReference type="EMBL" id="VWRR01000009">
    <property type="protein sequence ID" value="KAF6002700.1"/>
    <property type="molecule type" value="Genomic_DNA"/>
</dbReference>
<dbReference type="Pfam" id="PF01148">
    <property type="entry name" value="CTP_transf_1"/>
    <property type="match status" value="1"/>
</dbReference>
<evidence type="ECO:0000256" key="4">
    <source>
        <dbReference type="ARBA" id="ARBA00005189"/>
    </source>
</evidence>
<feature type="compositionally biased region" description="Low complexity" evidence="17">
    <location>
        <begin position="136"/>
        <end position="146"/>
    </location>
</feature>
<comment type="similarity">
    <text evidence="5 16">Belongs to the CDS family.</text>
</comment>
<keyword evidence="20" id="KW-1185">Reference proteome</keyword>
<sequence>MERSFETALENRNTSALRNEPSSQQSALLEHRGLCRHPLHRVSHRQRDGLAAQFVPEHTSRARGPRCFSKRMDAAGEPRRKHTGAWYNALGSFGSRHRRKAHPSTERTPGTRHENSLHRNRTGKARLSTFWRKARGTTGSSLLTGGESNGRDVYSETEVETTSGSEVEDAAEISNHGKVEAQRVLPRTCSGETTTTDIAGMLPGLLGGSSSRRRHSNEQLLGRNSRANHAESARTSASGTGLYRASADSVVHSEASLSQKLRSFSIRTVFTLVMLAIFFRVIYLGHQKVAVMVFVLQALIAREVLSIGYMQASKRRIPLFRTINAWFLLSATYFIYGKRTLSHFYDKDYAIMRRPPLIFLLMRHTFVSFWLFLIGFMIFVLSLRPGCYRHQLNQFARMLMLLLFAVVQANFIIFNIKEGLIWFVLPALMIIINDVMSYCVGFFFGRTRLTPLSPKKTWEGYIGGAIFTFIAGVILTRYLSRFEYMICPKPDFSDCDILRPDPPLHCTTPTTFLPRPYAVPLWAQRFLGRQVILMSPMLIHGVVLAAFASIVGPFGGFFASGVKRAFRVKDFADFIPGHGGVTDRMDCQLLMGAFTFVYRLNAVSISAPDVGNLLAYIADLSFQEQLELHRALSVMLERRGLISASSLGALIQNNSVGA</sequence>
<protein>
    <recommendedName>
        <fullName evidence="6 16">Phosphatidate cytidylyltransferase</fullName>
        <ecNumber evidence="6 16">2.7.7.41</ecNumber>
    </recommendedName>
</protein>
<feature type="transmembrane region" description="Helical" evidence="18">
    <location>
        <begin position="319"/>
        <end position="337"/>
    </location>
</feature>
<dbReference type="EC" id="2.7.7.41" evidence="6 16"/>
<evidence type="ECO:0000256" key="18">
    <source>
        <dbReference type="SAM" id="Phobius"/>
    </source>
</evidence>
<evidence type="ECO:0000256" key="8">
    <source>
        <dbReference type="ARBA" id="ARBA00022679"/>
    </source>
</evidence>
<keyword evidence="15" id="KW-1208">Phospholipid metabolism</keyword>
<keyword evidence="13 18" id="KW-0472">Membrane</keyword>
<proteinExistence type="inferred from homology"/>
<evidence type="ECO:0000256" key="7">
    <source>
        <dbReference type="ARBA" id="ARBA00022516"/>
    </source>
</evidence>
<dbReference type="UniPathway" id="UPA00557">
    <property type="reaction ID" value="UER00614"/>
</dbReference>
<dbReference type="PANTHER" id="PTHR13773">
    <property type="entry name" value="PHOSPHATIDATE CYTIDYLYLTRANSFERASE"/>
    <property type="match status" value="1"/>
</dbReference>
<evidence type="ECO:0000313" key="19">
    <source>
        <dbReference type="EMBL" id="KAF6002700.1"/>
    </source>
</evidence>
<comment type="pathway">
    <text evidence="3 16">Phospholipid metabolism; CDP-diacylglycerol biosynthesis; CDP-diacylglycerol from sn-glycerol 3-phosphate: step 3/3.</text>
</comment>
<keyword evidence="9 16" id="KW-0812">Transmembrane</keyword>
<evidence type="ECO:0000313" key="20">
    <source>
        <dbReference type="Proteomes" id="UP000530660"/>
    </source>
</evidence>
<evidence type="ECO:0000256" key="13">
    <source>
        <dbReference type="ARBA" id="ARBA00023136"/>
    </source>
</evidence>
<evidence type="ECO:0000256" key="11">
    <source>
        <dbReference type="ARBA" id="ARBA00022989"/>
    </source>
</evidence>
<evidence type="ECO:0000256" key="1">
    <source>
        <dbReference type="ARBA" id="ARBA00001698"/>
    </source>
</evidence>
<keyword evidence="11 18" id="KW-1133">Transmembrane helix</keyword>
<evidence type="ECO:0000256" key="6">
    <source>
        <dbReference type="ARBA" id="ARBA00012487"/>
    </source>
</evidence>
<comment type="pathway">
    <text evidence="4">Lipid metabolism.</text>
</comment>
<evidence type="ECO:0000256" key="16">
    <source>
        <dbReference type="RuleBase" id="RU003938"/>
    </source>
</evidence>
<evidence type="ECO:0000256" key="17">
    <source>
        <dbReference type="SAM" id="MobiDB-lite"/>
    </source>
</evidence>
<dbReference type="OrthoDB" id="10260889at2759"/>
<feature type="transmembrane region" description="Helical" evidence="18">
    <location>
        <begin position="357"/>
        <end position="383"/>
    </location>
</feature>
<keyword evidence="8 16" id="KW-0808">Transferase</keyword>
<feature type="region of interest" description="Disordered" evidence="17">
    <location>
        <begin position="195"/>
        <end position="238"/>
    </location>
</feature>
<feature type="transmembrane region" description="Helical" evidence="18">
    <location>
        <begin position="395"/>
        <end position="414"/>
    </location>
</feature>
<evidence type="ECO:0000256" key="14">
    <source>
        <dbReference type="ARBA" id="ARBA00023209"/>
    </source>
</evidence>
<evidence type="ECO:0000256" key="9">
    <source>
        <dbReference type="ARBA" id="ARBA00022692"/>
    </source>
</evidence>
<dbReference type="GO" id="GO:0005789">
    <property type="term" value="C:endoplasmic reticulum membrane"/>
    <property type="evidence" value="ECO:0007669"/>
    <property type="project" value="TreeGrafter"/>
</dbReference>
<evidence type="ECO:0000256" key="3">
    <source>
        <dbReference type="ARBA" id="ARBA00005119"/>
    </source>
</evidence>
<dbReference type="GO" id="GO:0016024">
    <property type="term" value="P:CDP-diacylglycerol biosynthetic process"/>
    <property type="evidence" value="ECO:0007669"/>
    <property type="project" value="UniProtKB-UniPathway"/>
</dbReference>
<dbReference type="PROSITE" id="PS01315">
    <property type="entry name" value="CDS"/>
    <property type="match status" value="1"/>
</dbReference>
<feature type="compositionally biased region" description="Polar residues" evidence="17">
    <location>
        <begin position="10"/>
        <end position="25"/>
    </location>
</feature>
<feature type="transmembrane region" description="Helical" evidence="18">
    <location>
        <begin position="457"/>
        <end position="479"/>
    </location>
</feature>
<evidence type="ECO:0000256" key="10">
    <source>
        <dbReference type="ARBA" id="ARBA00022695"/>
    </source>
</evidence>
<keyword evidence="12" id="KW-0443">Lipid metabolism</keyword>
<dbReference type="Proteomes" id="UP000530660">
    <property type="component" value="Unassembled WGS sequence"/>
</dbReference>
<keyword evidence="14" id="KW-0594">Phospholipid biosynthesis</keyword>
<feature type="transmembrane region" description="Helical" evidence="18">
    <location>
        <begin position="537"/>
        <end position="559"/>
    </location>
</feature>
<dbReference type="GO" id="GO:0004605">
    <property type="term" value="F:phosphatidate cytidylyltransferase activity"/>
    <property type="evidence" value="ECO:0007669"/>
    <property type="project" value="UniProtKB-EC"/>
</dbReference>
<keyword evidence="7" id="KW-0444">Lipid biosynthesis</keyword>
<reference evidence="19 20" key="1">
    <citation type="journal article" date="2020" name="J. Phycol.">
        <title>Comparative genome analysis reveals Cyanidiococcus gen. nov., a new extremophilic red algal genus sister to Cyanidioschyzon (Cyanidioschyzonaceae, Rhodophyta).</title>
        <authorList>
            <person name="Liu S.-L."/>
            <person name="Chiang Y.-R."/>
            <person name="Yoon H.S."/>
            <person name="Fu H.-Y."/>
        </authorList>
    </citation>
    <scope>NUCLEOTIDE SEQUENCE [LARGE SCALE GENOMIC DNA]</scope>
    <source>
        <strain evidence="19 20">THAL066</strain>
    </source>
</reference>
<dbReference type="AlphaFoldDB" id="A0A7J7IIX4"/>
<evidence type="ECO:0000256" key="5">
    <source>
        <dbReference type="ARBA" id="ARBA00010185"/>
    </source>
</evidence>
<dbReference type="InterPro" id="IPR000374">
    <property type="entry name" value="PC_trans"/>
</dbReference>
<comment type="subcellular location">
    <subcellularLocation>
        <location evidence="2">Membrane</location>
        <topology evidence="2">Multi-pass membrane protein</topology>
    </subcellularLocation>
</comment>
<accession>A0A7J7IIX4</accession>
<comment type="caution">
    <text evidence="19">The sequence shown here is derived from an EMBL/GenBank/DDBJ whole genome shotgun (WGS) entry which is preliminary data.</text>
</comment>
<organism evidence="19 20">
    <name type="scientific">Cyanidiococcus yangmingshanensis</name>
    <dbReference type="NCBI Taxonomy" id="2690220"/>
    <lineage>
        <taxon>Eukaryota</taxon>
        <taxon>Rhodophyta</taxon>
        <taxon>Bangiophyceae</taxon>
        <taxon>Cyanidiales</taxon>
        <taxon>Cyanidiaceae</taxon>
        <taxon>Cyanidiococcus</taxon>
    </lineage>
</organism>
<evidence type="ECO:0000256" key="15">
    <source>
        <dbReference type="ARBA" id="ARBA00023264"/>
    </source>
</evidence>
<feature type="region of interest" description="Disordered" evidence="17">
    <location>
        <begin position="1"/>
        <end position="25"/>
    </location>
</feature>
<dbReference type="InterPro" id="IPR016720">
    <property type="entry name" value="PC_Trfase_euk"/>
</dbReference>
<gene>
    <name evidence="19" type="primary">CDS1</name>
    <name evidence="19" type="ORF">F1559_001956</name>
</gene>
<feature type="compositionally biased region" description="Basic and acidic residues" evidence="17">
    <location>
        <begin position="103"/>
        <end position="117"/>
    </location>
</feature>
<feature type="region of interest" description="Disordered" evidence="17">
    <location>
        <begin position="95"/>
        <end position="175"/>
    </location>
</feature>
<comment type="catalytic activity">
    <reaction evidence="1 16">
        <text>a 1,2-diacyl-sn-glycero-3-phosphate + CTP + H(+) = a CDP-1,2-diacyl-sn-glycerol + diphosphate</text>
        <dbReference type="Rhea" id="RHEA:16229"/>
        <dbReference type="ChEBI" id="CHEBI:15378"/>
        <dbReference type="ChEBI" id="CHEBI:33019"/>
        <dbReference type="ChEBI" id="CHEBI:37563"/>
        <dbReference type="ChEBI" id="CHEBI:58332"/>
        <dbReference type="ChEBI" id="CHEBI:58608"/>
        <dbReference type="EC" id="2.7.7.41"/>
    </reaction>
</comment>
<feature type="transmembrane region" description="Helical" evidence="18">
    <location>
        <begin position="264"/>
        <end position="283"/>
    </location>
</feature>
<dbReference type="PANTHER" id="PTHR13773:SF8">
    <property type="entry name" value="PHOSPHATIDATE CYTIDYLYLTRANSFERASE, PHOTORECEPTOR-SPECIFIC"/>
    <property type="match status" value="1"/>
</dbReference>
<evidence type="ECO:0000256" key="2">
    <source>
        <dbReference type="ARBA" id="ARBA00004141"/>
    </source>
</evidence>
<name>A0A7J7IIX4_9RHOD</name>
<feature type="transmembrane region" description="Helical" evidence="18">
    <location>
        <begin position="420"/>
        <end position="445"/>
    </location>
</feature>
<keyword evidence="10 16" id="KW-0548">Nucleotidyltransferase</keyword>
<evidence type="ECO:0000256" key="12">
    <source>
        <dbReference type="ARBA" id="ARBA00023098"/>
    </source>
</evidence>